<accession>A0A1Y2CJA2</accession>
<organism evidence="1 2">
    <name type="scientific">Neocallimastix californiae</name>
    <dbReference type="NCBI Taxonomy" id="1754190"/>
    <lineage>
        <taxon>Eukaryota</taxon>
        <taxon>Fungi</taxon>
        <taxon>Fungi incertae sedis</taxon>
        <taxon>Chytridiomycota</taxon>
        <taxon>Chytridiomycota incertae sedis</taxon>
        <taxon>Neocallimastigomycetes</taxon>
        <taxon>Neocallimastigales</taxon>
        <taxon>Neocallimastigaceae</taxon>
        <taxon>Neocallimastix</taxon>
    </lineage>
</organism>
<dbReference type="PANTHER" id="PTHR14097">
    <property type="entry name" value="OXIDOREDUCTASE HTATIP2"/>
    <property type="match status" value="1"/>
</dbReference>
<reference evidence="1 2" key="1">
    <citation type="submission" date="2016-08" db="EMBL/GenBank/DDBJ databases">
        <title>A Parts List for Fungal Cellulosomes Revealed by Comparative Genomics.</title>
        <authorList>
            <consortium name="DOE Joint Genome Institute"/>
            <person name="Haitjema C.H."/>
            <person name="Gilmore S.P."/>
            <person name="Henske J.K."/>
            <person name="Solomon K.V."/>
            <person name="De Groot R."/>
            <person name="Kuo A."/>
            <person name="Mondo S.J."/>
            <person name="Salamov A.A."/>
            <person name="Labutti K."/>
            <person name="Zhao Z."/>
            <person name="Chiniquy J."/>
            <person name="Barry K."/>
            <person name="Brewer H.M."/>
            <person name="Purvine S.O."/>
            <person name="Wright A.T."/>
            <person name="Boxma B."/>
            <person name="Van Alen T."/>
            <person name="Hackstein J.H."/>
            <person name="Baker S.E."/>
            <person name="Grigoriev I.V."/>
            <person name="O'Malley M.A."/>
        </authorList>
    </citation>
    <scope>NUCLEOTIDE SEQUENCE [LARGE SCALE GENOMIC DNA]</scope>
    <source>
        <strain evidence="1 2">G1</strain>
    </source>
</reference>
<evidence type="ECO:0000313" key="1">
    <source>
        <dbReference type="EMBL" id="ORY47131.1"/>
    </source>
</evidence>
<gene>
    <name evidence="1" type="ORF">LY90DRAFT_703297</name>
</gene>
<name>A0A1Y2CJA2_9FUNG</name>
<dbReference type="PANTHER" id="PTHR14097:SF8">
    <property type="entry name" value="NAD(P)-BINDING DOMAIN-CONTAINING PROTEIN"/>
    <property type="match status" value="1"/>
</dbReference>
<dbReference type="Proteomes" id="UP000193920">
    <property type="component" value="Unassembled WGS sequence"/>
</dbReference>
<dbReference type="AlphaFoldDB" id="A0A1Y2CJA2"/>
<evidence type="ECO:0000313" key="2">
    <source>
        <dbReference type="Proteomes" id="UP000193920"/>
    </source>
</evidence>
<dbReference type="OrthoDB" id="3535423at2759"/>
<keyword evidence="2" id="KW-1185">Reference proteome</keyword>
<proteinExistence type="predicted"/>
<dbReference type="SUPFAM" id="SSF51735">
    <property type="entry name" value="NAD(P)-binding Rossmann-fold domains"/>
    <property type="match status" value="1"/>
</dbReference>
<dbReference type="InterPro" id="IPR036291">
    <property type="entry name" value="NAD(P)-bd_dom_sf"/>
</dbReference>
<sequence>MIKVIITGTTGFVGEGVLLECLNSPIVEKVLSVSRKPIGHQHDKLTELVVPSFSDLKEGDERLQGYDACFFCAGISSNGMQEKEYREITHDLTINFTKSLGVNKNLTFIYVSGSGTNSTSKMMWARVKGETESELLNMKGNEFKDVYCVRPALMKPIEGQKNISKLQKVYNALSYVTRPFGICNTIEEVGECFISLTINGYEKEIIEVKDITICAKKMEENKQ</sequence>
<dbReference type="Gene3D" id="3.40.50.720">
    <property type="entry name" value="NAD(P)-binding Rossmann-like Domain"/>
    <property type="match status" value="1"/>
</dbReference>
<dbReference type="EMBL" id="MCOG01000105">
    <property type="protein sequence ID" value="ORY47131.1"/>
    <property type="molecule type" value="Genomic_DNA"/>
</dbReference>
<comment type="caution">
    <text evidence="1">The sequence shown here is derived from an EMBL/GenBank/DDBJ whole genome shotgun (WGS) entry which is preliminary data.</text>
</comment>
<dbReference type="STRING" id="1754190.A0A1Y2CJA2"/>
<protein>
    <submittedName>
        <fullName evidence="1">NAD dependent epimerase/dehydratase family protein</fullName>
    </submittedName>
</protein>